<feature type="region of interest" description="Disordered" evidence="1">
    <location>
        <begin position="1"/>
        <end position="27"/>
    </location>
</feature>
<dbReference type="AlphaFoldDB" id="A0ABC9CU69"/>
<evidence type="ECO:0000256" key="1">
    <source>
        <dbReference type="SAM" id="MobiDB-lite"/>
    </source>
</evidence>
<dbReference type="EMBL" id="OZ075140">
    <property type="protein sequence ID" value="CAL5026124.1"/>
    <property type="molecule type" value="Genomic_DNA"/>
</dbReference>
<evidence type="ECO:0000313" key="4">
    <source>
        <dbReference type="Proteomes" id="UP001497457"/>
    </source>
</evidence>
<accession>A0ABC9CU69</accession>
<dbReference type="InterPro" id="IPR036047">
    <property type="entry name" value="F-box-like_dom_sf"/>
</dbReference>
<feature type="compositionally biased region" description="Basic and acidic residues" evidence="1">
    <location>
        <begin position="1"/>
        <end position="12"/>
    </location>
</feature>
<organism evidence="3 4">
    <name type="scientific">Urochloa decumbens</name>
    <dbReference type="NCBI Taxonomy" id="240449"/>
    <lineage>
        <taxon>Eukaryota</taxon>
        <taxon>Viridiplantae</taxon>
        <taxon>Streptophyta</taxon>
        <taxon>Embryophyta</taxon>
        <taxon>Tracheophyta</taxon>
        <taxon>Spermatophyta</taxon>
        <taxon>Magnoliopsida</taxon>
        <taxon>Liliopsida</taxon>
        <taxon>Poales</taxon>
        <taxon>Poaceae</taxon>
        <taxon>PACMAD clade</taxon>
        <taxon>Panicoideae</taxon>
        <taxon>Panicodae</taxon>
        <taxon>Paniceae</taxon>
        <taxon>Melinidinae</taxon>
        <taxon>Urochloa</taxon>
    </lineage>
</organism>
<reference evidence="4" key="1">
    <citation type="submission" date="2024-06" db="EMBL/GenBank/DDBJ databases">
        <authorList>
            <person name="Ryan C."/>
        </authorList>
    </citation>
    <scope>NUCLEOTIDE SEQUENCE [LARGE SCALE GENOMIC DNA]</scope>
</reference>
<proteinExistence type="predicted"/>
<gene>
    <name evidence="3" type="ORF">URODEC1_LOCUS78549</name>
</gene>
<evidence type="ECO:0000313" key="3">
    <source>
        <dbReference type="EMBL" id="CAL5026124.1"/>
    </source>
</evidence>
<sequence>MEHQRDPKRPRTSDSPATGDDGGGIVDAREPLLPDDLLLEIAARADVATVVRCAAASKPLRRAILGPGFRHRLGPGHAVLLGFSFQLHRPASTRIPGVVGITTAPRPHSHLLARIDPSLWESSEPVASRDGLLVLRRRGRDLSVCDTMTGAVTSLPSADLLCEYFLPALLGAGRGADGSFELLVADAERGPFTTGIRIQTFSSKNGRWSAVRSVPYPEQVCLVSRAHPAVIGRLVHWLYPGGLSNPHRVLAVDVDAAAATEVQLPPSYRSRMRAIDNKEAYVRLVAVGGKLRLLVGETTAVSMWTLTASTWSRQVVIGMQELERRAGLRPDTFYFCPTLFLGFAETSGTVAVLMMEGHLVTLNLGTKAVTTLWRGVRENKAWDSQVCLHEVGLATALQAMKSF</sequence>
<name>A0ABC9CU69_9POAL</name>
<reference evidence="3 4" key="2">
    <citation type="submission" date="2024-10" db="EMBL/GenBank/DDBJ databases">
        <authorList>
            <person name="Ryan C."/>
        </authorList>
    </citation>
    <scope>NUCLEOTIDE SEQUENCE [LARGE SCALE GENOMIC DNA]</scope>
</reference>
<dbReference type="InterPro" id="IPR056016">
    <property type="entry name" value="DUF7595"/>
</dbReference>
<dbReference type="Pfam" id="PF24523">
    <property type="entry name" value="DUF7595"/>
    <property type="match status" value="1"/>
</dbReference>
<dbReference type="PANTHER" id="PTHR35828:SF41">
    <property type="entry name" value="F-BOX DOMAIN-CONTAINING PROTEIN"/>
    <property type="match status" value="1"/>
</dbReference>
<dbReference type="SUPFAM" id="SSF81383">
    <property type="entry name" value="F-box domain"/>
    <property type="match status" value="1"/>
</dbReference>
<keyword evidence="4" id="KW-1185">Reference proteome</keyword>
<dbReference type="PANTHER" id="PTHR35828">
    <property type="entry name" value="OS08G0203800 PROTEIN-RELATED"/>
    <property type="match status" value="1"/>
</dbReference>
<feature type="domain" description="DUF7595" evidence="2">
    <location>
        <begin position="98"/>
        <end position="403"/>
    </location>
</feature>
<dbReference type="Proteomes" id="UP001497457">
    <property type="component" value="Chromosome 30rd"/>
</dbReference>
<evidence type="ECO:0000259" key="2">
    <source>
        <dbReference type="Pfam" id="PF24523"/>
    </source>
</evidence>
<protein>
    <recommendedName>
        <fullName evidence="2">DUF7595 domain-containing protein</fullName>
    </recommendedName>
</protein>